<dbReference type="PANTHER" id="PTHR32018:SF1">
    <property type="entry name" value="RHAMNOGALACTURONAN ENDOLYASE"/>
    <property type="match status" value="1"/>
</dbReference>
<gene>
    <name evidence="1" type="ORF">AMTR_s00037p00211650</name>
</gene>
<accession>U5CVP7</accession>
<dbReference type="InterPro" id="IPR010325">
    <property type="entry name" value="Rhamnogal_lyase"/>
</dbReference>
<dbReference type="Proteomes" id="UP000017836">
    <property type="component" value="Unassembled WGS sequence"/>
</dbReference>
<dbReference type="PANTHER" id="PTHR32018">
    <property type="entry name" value="RHAMNOGALACTURONATE LYASE FAMILY PROTEIN"/>
    <property type="match status" value="1"/>
</dbReference>
<sequence>MRNVRCMQVALENGIVRLLLSKPHGFLTAIEYAGIDNLVDTKLKESDRGYWDINWNLPRGQDRYQLYGVI</sequence>
<name>U5CVP7_AMBTC</name>
<dbReference type="AlphaFoldDB" id="U5CVP7"/>
<dbReference type="InterPro" id="IPR051850">
    <property type="entry name" value="Polysacch_Lyase_4"/>
</dbReference>
<evidence type="ECO:0000313" key="2">
    <source>
        <dbReference type="Proteomes" id="UP000017836"/>
    </source>
</evidence>
<proteinExistence type="predicted"/>
<dbReference type="Gramene" id="ERN17401">
    <property type="protein sequence ID" value="ERN17401"/>
    <property type="gene ID" value="AMTR_s00037p00211650"/>
</dbReference>
<dbReference type="Pfam" id="PF06045">
    <property type="entry name" value="Rhamnogal_lyase"/>
    <property type="match status" value="1"/>
</dbReference>
<reference evidence="2" key="1">
    <citation type="journal article" date="2013" name="Science">
        <title>The Amborella genome and the evolution of flowering plants.</title>
        <authorList>
            <consortium name="Amborella Genome Project"/>
        </authorList>
    </citation>
    <scope>NUCLEOTIDE SEQUENCE [LARGE SCALE GENOMIC DNA]</scope>
</reference>
<organism evidence="1 2">
    <name type="scientific">Amborella trichopoda</name>
    <dbReference type="NCBI Taxonomy" id="13333"/>
    <lineage>
        <taxon>Eukaryota</taxon>
        <taxon>Viridiplantae</taxon>
        <taxon>Streptophyta</taxon>
        <taxon>Embryophyta</taxon>
        <taxon>Tracheophyta</taxon>
        <taxon>Spermatophyta</taxon>
        <taxon>Magnoliopsida</taxon>
        <taxon>Amborellales</taxon>
        <taxon>Amborellaceae</taxon>
        <taxon>Amborella</taxon>
    </lineage>
</organism>
<keyword evidence="2" id="KW-1185">Reference proteome</keyword>
<evidence type="ECO:0000313" key="1">
    <source>
        <dbReference type="EMBL" id="ERN17401.1"/>
    </source>
</evidence>
<dbReference type="EMBL" id="KI392350">
    <property type="protein sequence ID" value="ERN17401.1"/>
    <property type="molecule type" value="Genomic_DNA"/>
</dbReference>
<protein>
    <submittedName>
        <fullName evidence="1">Uncharacterized protein</fullName>
    </submittedName>
</protein>
<dbReference type="HOGENOM" id="CLU_2761159_0_0_1"/>